<gene>
    <name evidence="2" type="ORF">DOL88_10830</name>
</gene>
<feature type="region of interest" description="Disordered" evidence="1">
    <location>
        <begin position="131"/>
        <end position="184"/>
    </location>
</feature>
<reference evidence="2 3" key="1">
    <citation type="journal article" date="2019" name="J. Oral Microbiol.">
        <title>Role of OmpA1 and OmpA2 in Aggregatibacter actinomycetemcomitans and Aggregatibacter aphrophilus serum resistance.</title>
        <authorList>
            <person name="Lindholm M."/>
            <person name="Min Aung K."/>
            <person name="Nyunt Wai S."/>
            <person name="Oscarsson J."/>
        </authorList>
    </citation>
    <scope>NUCLEOTIDE SEQUENCE [LARGE SCALE GENOMIC DNA]</scope>
    <source>
        <strain evidence="2 3">HK83</strain>
    </source>
</reference>
<evidence type="ECO:0000313" key="3">
    <source>
        <dbReference type="Proteomes" id="UP000274211"/>
    </source>
</evidence>
<evidence type="ECO:0000256" key="1">
    <source>
        <dbReference type="SAM" id="MobiDB-lite"/>
    </source>
</evidence>
<accession>A0ABX9VRQ9</accession>
<dbReference type="EMBL" id="QMGS01000116">
    <property type="protein sequence ID" value="RMW78187.1"/>
    <property type="molecule type" value="Genomic_DNA"/>
</dbReference>
<organism evidence="2 3">
    <name type="scientific">Aggregatibacter aphrophilus</name>
    <name type="common">Haemophilus aphrophilus</name>
    <dbReference type="NCBI Taxonomy" id="732"/>
    <lineage>
        <taxon>Bacteria</taxon>
        <taxon>Pseudomonadati</taxon>
        <taxon>Pseudomonadota</taxon>
        <taxon>Gammaproteobacteria</taxon>
        <taxon>Pasteurellales</taxon>
        <taxon>Pasteurellaceae</taxon>
        <taxon>Aggregatibacter</taxon>
    </lineage>
</organism>
<keyword evidence="3" id="KW-1185">Reference proteome</keyword>
<feature type="compositionally biased region" description="Polar residues" evidence="1">
    <location>
        <begin position="163"/>
        <end position="184"/>
    </location>
</feature>
<comment type="caution">
    <text evidence="2">The sequence shown here is derived from an EMBL/GenBank/DDBJ whole genome shotgun (WGS) entry which is preliminary data.</text>
</comment>
<dbReference type="PROSITE" id="PS51257">
    <property type="entry name" value="PROKAR_LIPOPROTEIN"/>
    <property type="match status" value="1"/>
</dbReference>
<protein>
    <recommendedName>
        <fullName evidence="4">Lipoprotein</fullName>
    </recommendedName>
</protein>
<dbReference type="Proteomes" id="UP000274211">
    <property type="component" value="Unassembled WGS sequence"/>
</dbReference>
<proteinExistence type="predicted"/>
<sequence length="184" mass="18737">MMKKKNQILVTLSVVALLGGCSEDEVQRDVYNSLDDCIADWIRPELCEADQSQTANTGNNMAYGNSHLASSHSNAVNGPNNTAAGDNNTTSTSTVSGHEGPSMGSAIAGAAAGYMIAKTIGSFLGPSYHPNDRAVSTPTGQIIRPQGNHSVGKPVLVKGGAGSANSKPVSRGGFSSSNTGRSGG</sequence>
<feature type="compositionally biased region" description="Polar residues" evidence="1">
    <location>
        <begin position="58"/>
        <end position="96"/>
    </location>
</feature>
<evidence type="ECO:0008006" key="4">
    <source>
        <dbReference type="Google" id="ProtNLM"/>
    </source>
</evidence>
<evidence type="ECO:0000313" key="2">
    <source>
        <dbReference type="EMBL" id="RMW78187.1"/>
    </source>
</evidence>
<name>A0ABX9VRQ9_AGGAP</name>
<feature type="region of interest" description="Disordered" evidence="1">
    <location>
        <begin position="58"/>
        <end position="101"/>
    </location>
</feature>